<reference evidence="1 2" key="1">
    <citation type="journal article" date="2017" name="Curr. Biol.">
        <title>The Evolution of Venom by Co-option of Single-Copy Genes.</title>
        <authorList>
            <person name="Martinson E.O."/>
            <person name="Mrinalini"/>
            <person name="Kelkar Y.D."/>
            <person name="Chang C.H."/>
            <person name="Werren J.H."/>
        </authorList>
    </citation>
    <scope>NUCLEOTIDE SEQUENCE [LARGE SCALE GENOMIC DNA]</scope>
    <source>
        <strain evidence="1 2">Alberta</strain>
        <tissue evidence="1">Whole body</tissue>
    </source>
</reference>
<name>A0A232FJB5_9HYME</name>
<gene>
    <name evidence="1" type="ORF">TSAR_005691</name>
</gene>
<organism evidence="1 2">
    <name type="scientific">Trichomalopsis sarcophagae</name>
    <dbReference type="NCBI Taxonomy" id="543379"/>
    <lineage>
        <taxon>Eukaryota</taxon>
        <taxon>Metazoa</taxon>
        <taxon>Ecdysozoa</taxon>
        <taxon>Arthropoda</taxon>
        <taxon>Hexapoda</taxon>
        <taxon>Insecta</taxon>
        <taxon>Pterygota</taxon>
        <taxon>Neoptera</taxon>
        <taxon>Endopterygota</taxon>
        <taxon>Hymenoptera</taxon>
        <taxon>Apocrita</taxon>
        <taxon>Proctotrupomorpha</taxon>
        <taxon>Chalcidoidea</taxon>
        <taxon>Pteromalidae</taxon>
        <taxon>Pteromalinae</taxon>
        <taxon>Trichomalopsis</taxon>
    </lineage>
</organism>
<comment type="caution">
    <text evidence="1">The sequence shown here is derived from an EMBL/GenBank/DDBJ whole genome shotgun (WGS) entry which is preliminary data.</text>
</comment>
<dbReference type="Proteomes" id="UP000215335">
    <property type="component" value="Unassembled WGS sequence"/>
</dbReference>
<keyword evidence="2" id="KW-1185">Reference proteome</keyword>
<evidence type="ECO:0000313" key="1">
    <source>
        <dbReference type="EMBL" id="OXU30397.1"/>
    </source>
</evidence>
<evidence type="ECO:0000313" key="2">
    <source>
        <dbReference type="Proteomes" id="UP000215335"/>
    </source>
</evidence>
<dbReference type="EMBL" id="NNAY01000164">
    <property type="protein sequence ID" value="OXU30397.1"/>
    <property type="molecule type" value="Genomic_DNA"/>
</dbReference>
<proteinExistence type="predicted"/>
<dbReference type="AlphaFoldDB" id="A0A232FJB5"/>
<sequence length="162" mass="18389">MVTLIVQELAIINQTEIITIPWNLDGSMITLFSRRCQLIYQSDHICYQILTEDAKGIIILTNSPLALAYPLLNKVTFFGPKIFGGTNLLGQGHKMDDNLGEFKVSEVQPLIIEGHQRRFEPLKTQAVPMMETPKLTKFGIEFHLRPSKSPQHTEIRTDDDVI</sequence>
<accession>A0A232FJB5</accession>
<protein>
    <submittedName>
        <fullName evidence="1">Uncharacterized protein</fullName>
    </submittedName>
</protein>